<dbReference type="Proteomes" id="UP000286482">
    <property type="component" value="Unassembled WGS sequence"/>
</dbReference>
<protein>
    <submittedName>
        <fullName evidence="1">Uncharacterized protein</fullName>
    </submittedName>
</protein>
<evidence type="ECO:0000313" key="1">
    <source>
        <dbReference type="EMBL" id="RKF14455.1"/>
    </source>
</evidence>
<evidence type="ECO:0000313" key="2">
    <source>
        <dbReference type="Proteomes" id="UP000286482"/>
    </source>
</evidence>
<dbReference type="AlphaFoldDB" id="A0A420E7R9"/>
<accession>A0A420E7R9</accession>
<sequence>MNMKIAISCITMSIAATSASFETYATEFDDAIADGGVVITAKQLLGNTGFSMISVQKNEWSNWYSPTGLKVLELKGKSRNIRMKWHFDAQGDFCEESYSKKKKIVCSRDEGTMVMDNKGIVRIYTNGKAEKYTFRISLGNVNRL</sequence>
<comment type="caution">
    <text evidence="1">The sequence shown here is derived from an EMBL/GenBank/DDBJ whole genome shotgun (WGS) entry which is preliminary data.</text>
</comment>
<proteinExistence type="predicted"/>
<keyword evidence="2" id="KW-1185">Reference proteome</keyword>
<gene>
    <name evidence="1" type="ORF">DBZ36_17540</name>
</gene>
<organism evidence="1 2">
    <name type="scientific">Alginatibacterium sediminis</name>
    <dbReference type="NCBI Taxonomy" id="2164068"/>
    <lineage>
        <taxon>Bacteria</taxon>
        <taxon>Pseudomonadati</taxon>
        <taxon>Pseudomonadota</taxon>
        <taxon>Gammaproteobacteria</taxon>
        <taxon>Alteromonadales</taxon>
        <taxon>Alteromonadaceae</taxon>
        <taxon>Alginatibacterium</taxon>
    </lineage>
</organism>
<dbReference type="RefSeq" id="WP_120356266.1">
    <property type="nucleotide sequence ID" value="NZ_RAQO01000009.1"/>
</dbReference>
<name>A0A420E7R9_9ALTE</name>
<reference evidence="1 2" key="1">
    <citation type="submission" date="2018-09" db="EMBL/GenBank/DDBJ databases">
        <authorList>
            <person name="Wang Z."/>
        </authorList>
    </citation>
    <scope>NUCLEOTIDE SEQUENCE [LARGE SCALE GENOMIC DNA]</scope>
    <source>
        <strain evidence="1 2">ALS 81</strain>
    </source>
</reference>
<dbReference type="EMBL" id="RAQO01000009">
    <property type="protein sequence ID" value="RKF14455.1"/>
    <property type="molecule type" value="Genomic_DNA"/>
</dbReference>